<dbReference type="PROSITE" id="PS50110">
    <property type="entry name" value="RESPONSE_REGULATORY"/>
    <property type="match status" value="1"/>
</dbReference>
<dbReference type="InterPro" id="IPR011006">
    <property type="entry name" value="CheY-like_superfamily"/>
</dbReference>
<proteinExistence type="predicted"/>
<keyword evidence="1" id="KW-0597">Phosphoprotein</keyword>
<dbReference type="RefSeq" id="WP_048461218.1">
    <property type="nucleotide sequence ID" value="NZ_AP024145.1"/>
</dbReference>
<dbReference type="Gene3D" id="3.40.50.2300">
    <property type="match status" value="1"/>
</dbReference>
<accession>A0A8H9C4B8</accession>
<dbReference type="AlphaFoldDB" id="A0A8H9C4B8"/>
<dbReference type="Proteomes" id="UP000663508">
    <property type="component" value="Chromosome"/>
</dbReference>
<dbReference type="SMART" id="SM00448">
    <property type="entry name" value="REC"/>
    <property type="match status" value="1"/>
</dbReference>
<dbReference type="EMBL" id="AP024145">
    <property type="protein sequence ID" value="BCM82278.1"/>
    <property type="molecule type" value="Genomic_DNA"/>
</dbReference>
<organism evidence="3 6">
    <name type="scientific">Methylobacterium indicum</name>
    <dbReference type="NCBI Taxonomy" id="1775910"/>
    <lineage>
        <taxon>Bacteria</taxon>
        <taxon>Pseudomonadati</taxon>
        <taxon>Pseudomonadota</taxon>
        <taxon>Alphaproteobacteria</taxon>
        <taxon>Hyphomicrobiales</taxon>
        <taxon>Methylobacteriaceae</taxon>
        <taxon>Methylobacterium</taxon>
    </lineage>
</organism>
<dbReference type="GO" id="GO:0000160">
    <property type="term" value="P:phosphorelay signal transduction system"/>
    <property type="evidence" value="ECO:0007669"/>
    <property type="project" value="InterPro"/>
</dbReference>
<dbReference type="Pfam" id="PF00072">
    <property type="entry name" value="Response_reg"/>
    <property type="match status" value="1"/>
</dbReference>
<dbReference type="GO" id="GO:0016301">
    <property type="term" value="F:kinase activity"/>
    <property type="evidence" value="ECO:0007669"/>
    <property type="project" value="UniProtKB-KW"/>
</dbReference>
<dbReference type="InterPro" id="IPR001789">
    <property type="entry name" value="Sig_transdc_resp-reg_receiver"/>
</dbReference>
<dbReference type="Proteomes" id="UP000036471">
    <property type="component" value="Unassembled WGS sequence"/>
</dbReference>
<gene>
    <name evidence="3" type="ORF">mvi_07390</name>
    <name evidence="4" type="ORF">QR79_16725</name>
</gene>
<evidence type="ECO:0000259" key="2">
    <source>
        <dbReference type="PROSITE" id="PS50110"/>
    </source>
</evidence>
<name>A0A8H9C4B8_9HYPH</name>
<dbReference type="EMBL" id="JTHG01000148">
    <property type="protein sequence ID" value="KMO21587.1"/>
    <property type="molecule type" value="Genomic_DNA"/>
</dbReference>
<reference evidence="3" key="2">
    <citation type="submission" date="2020-11" db="EMBL/GenBank/DDBJ databases">
        <title>Complete genome sequence of a novel pathogenic Methylobacterium strain isolated from rice in Vietnam.</title>
        <authorList>
            <person name="Lai K."/>
            <person name="Okazaki S."/>
            <person name="Higashi K."/>
            <person name="Mori H."/>
            <person name="Toyoda A."/>
            <person name="Kurokawa K."/>
        </authorList>
    </citation>
    <scope>NUCLEOTIDE SEQUENCE</scope>
    <source>
        <strain evidence="3">VL1</strain>
    </source>
</reference>
<evidence type="ECO:0000313" key="3">
    <source>
        <dbReference type="EMBL" id="BCM82278.1"/>
    </source>
</evidence>
<evidence type="ECO:0000256" key="1">
    <source>
        <dbReference type="PROSITE-ProRule" id="PRU00169"/>
    </source>
</evidence>
<feature type="domain" description="Response regulatory" evidence="2">
    <location>
        <begin position="6"/>
        <end position="117"/>
    </location>
</feature>
<evidence type="ECO:0000313" key="5">
    <source>
        <dbReference type="Proteomes" id="UP000036471"/>
    </source>
</evidence>
<protein>
    <submittedName>
        <fullName evidence="4">Histidine kinase</fullName>
    </submittedName>
</protein>
<sequence>MLDGRRVLIVEDEALVALELTEIVTGANAHAVGPARTNREALALIDLEAIDLAILDLNLADGEATPTAEGLIAKGIPVLICTGGVLPRAMRLLWPDLPMLRKPLNPERLVEALGMLCGEMVGGERV</sequence>
<reference evidence="4 5" key="1">
    <citation type="submission" date="2014-11" db="EMBL/GenBank/DDBJ databases">
        <title>Comparative genomics of Methylobacterium species.</title>
        <authorList>
            <person name="Chaudhry V."/>
            <person name="Patil P.B."/>
        </authorList>
    </citation>
    <scope>NUCLEOTIDE SEQUENCE [LARGE SCALE GENOMIC DNA]</scope>
    <source>
        <strain evidence="4 5">SE3.6</strain>
    </source>
</reference>
<dbReference type="SUPFAM" id="SSF52172">
    <property type="entry name" value="CheY-like"/>
    <property type="match status" value="1"/>
</dbReference>
<dbReference type="KEGG" id="mind:mvi_07390"/>
<evidence type="ECO:0000313" key="6">
    <source>
        <dbReference type="Proteomes" id="UP000663508"/>
    </source>
</evidence>
<feature type="modified residue" description="4-aspartylphosphate" evidence="1">
    <location>
        <position position="56"/>
    </location>
</feature>
<keyword evidence="4" id="KW-0808">Transferase</keyword>
<keyword evidence="5" id="KW-1185">Reference proteome</keyword>
<evidence type="ECO:0000313" key="4">
    <source>
        <dbReference type="EMBL" id="KMO21587.1"/>
    </source>
</evidence>
<keyword evidence="4" id="KW-0418">Kinase</keyword>